<accession>A0ABZ3FV56</accession>
<dbReference type="PANTHER" id="PTHR35176:SF1">
    <property type="entry name" value="F420H(2)-DEPENDENT BILIVERDIN REDUCTASE"/>
    <property type="match status" value="1"/>
</dbReference>
<evidence type="ECO:0000256" key="1">
    <source>
        <dbReference type="ARBA" id="ARBA00023002"/>
    </source>
</evidence>
<evidence type="ECO:0000313" key="4">
    <source>
        <dbReference type="Proteomes" id="UP001442841"/>
    </source>
</evidence>
<gene>
    <name evidence="3" type="ORF">AADG42_17090</name>
</gene>
<dbReference type="Gene3D" id="2.30.110.10">
    <property type="entry name" value="Electron Transport, Fmn-binding Protein, Chain A"/>
    <property type="match status" value="1"/>
</dbReference>
<dbReference type="Pfam" id="PF01243">
    <property type="entry name" value="PNPOx_N"/>
    <property type="match status" value="1"/>
</dbReference>
<dbReference type="SUPFAM" id="SSF50475">
    <property type="entry name" value="FMN-binding split barrel"/>
    <property type="match status" value="1"/>
</dbReference>
<dbReference type="Proteomes" id="UP001442841">
    <property type="component" value="Chromosome"/>
</dbReference>
<dbReference type="NCBIfam" id="TIGR03618">
    <property type="entry name" value="Rv1155_F420"/>
    <property type="match status" value="1"/>
</dbReference>
<dbReference type="InterPro" id="IPR011576">
    <property type="entry name" value="Pyridox_Oxase_N"/>
</dbReference>
<protein>
    <submittedName>
        <fullName evidence="3">PPOX class F420-dependent oxidoreductase</fullName>
    </submittedName>
</protein>
<dbReference type="PANTHER" id="PTHR35176">
    <property type="entry name" value="HEME OXYGENASE HI_0854-RELATED"/>
    <property type="match status" value="1"/>
</dbReference>
<feature type="domain" description="Pyridoxamine 5'-phosphate oxidase N-terminal" evidence="2">
    <location>
        <begin position="9"/>
        <end position="119"/>
    </location>
</feature>
<evidence type="ECO:0000259" key="2">
    <source>
        <dbReference type="Pfam" id="PF01243"/>
    </source>
</evidence>
<dbReference type="InterPro" id="IPR052019">
    <property type="entry name" value="F420H2_bilvrd_red/Heme_oxyg"/>
</dbReference>
<dbReference type="EMBL" id="CP154795">
    <property type="protein sequence ID" value="XAN08949.1"/>
    <property type="molecule type" value="Genomic_DNA"/>
</dbReference>
<evidence type="ECO:0000313" key="3">
    <source>
        <dbReference type="EMBL" id="XAN08949.1"/>
    </source>
</evidence>
<dbReference type="RefSeq" id="WP_425310383.1">
    <property type="nucleotide sequence ID" value="NZ_CP154795.1"/>
</dbReference>
<sequence length="145" mass="15772">MAYHRMSDAEVHAFLTSEPARPGVLGTTRKDGRPHLAPVWFVVDEDGSILFNTGAGTVKGRTLKKTGYAALTVQDDRAPFSFVTVQGPVEIIEDLEEVRRWAAVIGGRYMGADRAEEYGARNGVPGEWLIRMTVAHTVSAADVAD</sequence>
<organism evidence="3 4">
    <name type="scientific">Ammonicoccus fulvus</name>
    <dbReference type="NCBI Taxonomy" id="3138240"/>
    <lineage>
        <taxon>Bacteria</taxon>
        <taxon>Bacillati</taxon>
        <taxon>Actinomycetota</taxon>
        <taxon>Actinomycetes</taxon>
        <taxon>Propionibacteriales</taxon>
        <taxon>Propionibacteriaceae</taxon>
        <taxon>Ammonicoccus</taxon>
    </lineage>
</organism>
<reference evidence="3 4" key="1">
    <citation type="submission" date="2024-04" db="EMBL/GenBank/DDBJ databases">
        <title>Isolation of an actinomycete strain from pig manure.</title>
        <authorList>
            <person name="Gong T."/>
            <person name="Yu Z."/>
            <person name="An M."/>
            <person name="Wei C."/>
            <person name="Yang W."/>
            <person name="Liu L."/>
        </authorList>
    </citation>
    <scope>NUCLEOTIDE SEQUENCE [LARGE SCALE GENOMIC DNA]</scope>
    <source>
        <strain evidence="3 4">ZF39</strain>
    </source>
</reference>
<keyword evidence="4" id="KW-1185">Reference proteome</keyword>
<proteinExistence type="predicted"/>
<keyword evidence="1" id="KW-0560">Oxidoreductase</keyword>
<dbReference type="InterPro" id="IPR019920">
    <property type="entry name" value="F420-binding_dom_put"/>
</dbReference>
<dbReference type="InterPro" id="IPR012349">
    <property type="entry name" value="Split_barrel_FMN-bd"/>
</dbReference>
<name>A0ABZ3FV56_9ACTN</name>